<dbReference type="SUPFAM" id="SSF55718">
    <property type="entry name" value="SCP-like"/>
    <property type="match status" value="1"/>
</dbReference>
<gene>
    <name evidence="2" type="ORF">GP475_11605</name>
</gene>
<keyword evidence="3" id="KW-1185">Reference proteome</keyword>
<dbReference type="EMBL" id="CP046884">
    <property type="protein sequence ID" value="QNQ91205.1"/>
    <property type="molecule type" value="Genomic_DNA"/>
</dbReference>
<proteinExistence type="predicted"/>
<dbReference type="Pfam" id="PF11716">
    <property type="entry name" value="MDMPI_N"/>
    <property type="match status" value="1"/>
</dbReference>
<feature type="domain" description="Mycothiol-dependent maleylpyruvate isomerase metal-binding" evidence="1">
    <location>
        <begin position="20"/>
        <end position="153"/>
    </location>
</feature>
<dbReference type="GO" id="GO:0016853">
    <property type="term" value="F:isomerase activity"/>
    <property type="evidence" value="ECO:0007669"/>
    <property type="project" value="UniProtKB-KW"/>
</dbReference>
<dbReference type="NCBIfam" id="TIGR03083">
    <property type="entry name" value="maleylpyruvate isomerase family mycothiol-dependent enzyme"/>
    <property type="match status" value="1"/>
</dbReference>
<sequence length="245" mass="27020">MDENFHDLPLSGQLTLTRQGTAHYSGQIAQLSSEDFDEPTLLPGWSRKHLIAHVAYNAAALCNLMHWAETGERTPMYSSPEARLREIEFGATLDPDPLRNLHAHTVARLDAAWREATSEAWQYQVETAQGRSVPASETLWMRTREVWIHAVDLGLKASFEEIPSIILKSLLEDITSKWRSSGVGVGLTLVDPADQLEVTVLSSSEEPETIISGGLSGLVRWASGRGAEGVTALDRESVPSPPRWL</sequence>
<evidence type="ECO:0000313" key="3">
    <source>
        <dbReference type="Proteomes" id="UP000516320"/>
    </source>
</evidence>
<dbReference type="InterPro" id="IPR036527">
    <property type="entry name" value="SCP2_sterol-bd_dom_sf"/>
</dbReference>
<dbReference type="Proteomes" id="UP000516320">
    <property type="component" value="Chromosome"/>
</dbReference>
<dbReference type="KEGG" id="cpoy:GP475_11605"/>
<dbReference type="InterPro" id="IPR024344">
    <property type="entry name" value="MDMPI_metal-binding"/>
</dbReference>
<dbReference type="InterPro" id="IPR034660">
    <property type="entry name" value="DinB/YfiT-like"/>
</dbReference>
<dbReference type="Gene3D" id="1.20.120.450">
    <property type="entry name" value="dinb family like domain"/>
    <property type="match status" value="1"/>
</dbReference>
<name>A0A7H0SRN0_9CORY</name>
<dbReference type="GO" id="GO:0046872">
    <property type="term" value="F:metal ion binding"/>
    <property type="evidence" value="ECO:0007669"/>
    <property type="project" value="InterPro"/>
</dbReference>
<organism evidence="2 3">
    <name type="scientific">Corynebacterium poyangense</name>
    <dbReference type="NCBI Taxonomy" id="2684405"/>
    <lineage>
        <taxon>Bacteria</taxon>
        <taxon>Bacillati</taxon>
        <taxon>Actinomycetota</taxon>
        <taxon>Actinomycetes</taxon>
        <taxon>Mycobacteriales</taxon>
        <taxon>Corynebacteriaceae</taxon>
        <taxon>Corynebacterium</taxon>
    </lineage>
</organism>
<dbReference type="SUPFAM" id="SSF109854">
    <property type="entry name" value="DinB/YfiT-like putative metalloenzymes"/>
    <property type="match status" value="1"/>
</dbReference>
<evidence type="ECO:0000259" key="1">
    <source>
        <dbReference type="Pfam" id="PF11716"/>
    </source>
</evidence>
<dbReference type="InterPro" id="IPR017517">
    <property type="entry name" value="Maleyloyr_isom"/>
</dbReference>
<keyword evidence="2" id="KW-0670">Pyruvate</keyword>
<dbReference type="RefSeq" id="WP_187974515.1">
    <property type="nucleotide sequence ID" value="NZ_CP046884.1"/>
</dbReference>
<accession>A0A7H0SRN0</accession>
<evidence type="ECO:0000313" key="2">
    <source>
        <dbReference type="EMBL" id="QNQ91205.1"/>
    </source>
</evidence>
<protein>
    <submittedName>
        <fullName evidence="2">Maleylpyruvate isomerase family mycothiol-dependent enzyme</fullName>
    </submittedName>
</protein>
<reference evidence="2 3" key="1">
    <citation type="submission" date="2019-12" db="EMBL/GenBank/DDBJ databases">
        <title>Corynebacterium sp. nov., isolated from feces of the Anser Albifrons in China.</title>
        <authorList>
            <person name="Liu Q."/>
        </authorList>
    </citation>
    <scope>NUCLEOTIDE SEQUENCE [LARGE SCALE GENOMIC DNA]</scope>
    <source>
        <strain evidence="2 3">4H37-19</strain>
    </source>
</reference>
<keyword evidence="2" id="KW-0413">Isomerase</keyword>
<dbReference type="AlphaFoldDB" id="A0A7H0SRN0"/>
<dbReference type="Gene3D" id="3.30.1050.20">
    <property type="match status" value="1"/>
</dbReference>